<dbReference type="Gene3D" id="1.10.357.10">
    <property type="entry name" value="Tetracycline Repressor, domain 2"/>
    <property type="match status" value="1"/>
</dbReference>
<feature type="DNA-binding region" description="H-T-H motif" evidence="4">
    <location>
        <begin position="69"/>
        <end position="88"/>
    </location>
</feature>
<dbReference type="PRINTS" id="PR00455">
    <property type="entry name" value="HTHTETR"/>
</dbReference>
<dbReference type="PANTHER" id="PTHR30055">
    <property type="entry name" value="HTH-TYPE TRANSCRIPTIONAL REGULATOR RUTR"/>
    <property type="match status" value="1"/>
</dbReference>
<protein>
    <submittedName>
        <fullName evidence="6">TetR/AcrR family transcriptional regulator</fullName>
    </submittedName>
</protein>
<feature type="domain" description="HTH tetR-type" evidence="5">
    <location>
        <begin position="46"/>
        <end position="106"/>
    </location>
</feature>
<dbReference type="EMBL" id="BAAAGS010000132">
    <property type="protein sequence ID" value="GAA0566495.1"/>
    <property type="molecule type" value="Genomic_DNA"/>
</dbReference>
<sequence>MLRAYDGGLRYASGSNCLVESLEIDVRGVAVSEGRTKSTPARRRGAVLENAIIDAAWEVLVERGYNGFTFEAVAAHAGTSKPVLYRRWPQRADLLIATLTRHWYPLEIPDTGSLRQDALALLRAVNAERARTVMLMRIQLADYFRETGTNFSDLRSRLRLADEKPPFAQLVDSAVERGELAEVPRPERVVNLPFDLLRHDLLMGTGAVPDETIVEIVDAVWLPLLDLTLHGTQPRR</sequence>
<name>A0ABN1EIG9_SACER</name>
<dbReference type="InterPro" id="IPR009057">
    <property type="entry name" value="Homeodomain-like_sf"/>
</dbReference>
<dbReference type="InterPro" id="IPR011075">
    <property type="entry name" value="TetR_C"/>
</dbReference>
<evidence type="ECO:0000256" key="1">
    <source>
        <dbReference type="ARBA" id="ARBA00023015"/>
    </source>
</evidence>
<evidence type="ECO:0000259" key="5">
    <source>
        <dbReference type="PROSITE" id="PS50977"/>
    </source>
</evidence>
<reference evidence="6 7" key="1">
    <citation type="journal article" date="2019" name="Int. J. Syst. Evol. Microbiol.">
        <title>The Global Catalogue of Microorganisms (GCM) 10K type strain sequencing project: providing services to taxonomists for standard genome sequencing and annotation.</title>
        <authorList>
            <consortium name="The Broad Institute Genomics Platform"/>
            <consortium name="The Broad Institute Genome Sequencing Center for Infectious Disease"/>
            <person name="Wu L."/>
            <person name="Ma J."/>
        </authorList>
    </citation>
    <scope>NUCLEOTIDE SEQUENCE [LARGE SCALE GENOMIC DNA]</scope>
    <source>
        <strain evidence="6 7">JCM 10303</strain>
    </source>
</reference>
<keyword evidence="3" id="KW-0804">Transcription</keyword>
<keyword evidence="7" id="KW-1185">Reference proteome</keyword>
<evidence type="ECO:0000313" key="7">
    <source>
        <dbReference type="Proteomes" id="UP001500729"/>
    </source>
</evidence>
<dbReference type="PROSITE" id="PS50977">
    <property type="entry name" value="HTH_TETR_2"/>
    <property type="match status" value="1"/>
</dbReference>
<evidence type="ECO:0000256" key="2">
    <source>
        <dbReference type="ARBA" id="ARBA00023125"/>
    </source>
</evidence>
<accession>A0ABN1EIG9</accession>
<keyword evidence="1" id="KW-0805">Transcription regulation</keyword>
<dbReference type="SUPFAM" id="SSF48498">
    <property type="entry name" value="Tetracyclin repressor-like, C-terminal domain"/>
    <property type="match status" value="1"/>
</dbReference>
<dbReference type="PANTHER" id="PTHR30055:SF148">
    <property type="entry name" value="TETR-FAMILY TRANSCRIPTIONAL REGULATOR"/>
    <property type="match status" value="1"/>
</dbReference>
<dbReference type="Pfam" id="PF00440">
    <property type="entry name" value="TetR_N"/>
    <property type="match status" value="1"/>
</dbReference>
<dbReference type="Gene3D" id="1.10.10.60">
    <property type="entry name" value="Homeodomain-like"/>
    <property type="match status" value="1"/>
</dbReference>
<dbReference type="InterPro" id="IPR001647">
    <property type="entry name" value="HTH_TetR"/>
</dbReference>
<comment type="caution">
    <text evidence="6">The sequence shown here is derived from an EMBL/GenBank/DDBJ whole genome shotgun (WGS) entry which is preliminary data.</text>
</comment>
<dbReference type="InterPro" id="IPR036271">
    <property type="entry name" value="Tet_transcr_reg_TetR-rel_C_sf"/>
</dbReference>
<dbReference type="InterPro" id="IPR050109">
    <property type="entry name" value="HTH-type_TetR-like_transc_reg"/>
</dbReference>
<dbReference type="Proteomes" id="UP001500729">
    <property type="component" value="Unassembled WGS sequence"/>
</dbReference>
<evidence type="ECO:0000256" key="4">
    <source>
        <dbReference type="PROSITE-ProRule" id="PRU00335"/>
    </source>
</evidence>
<keyword evidence="2 4" id="KW-0238">DNA-binding</keyword>
<evidence type="ECO:0000256" key="3">
    <source>
        <dbReference type="ARBA" id="ARBA00023163"/>
    </source>
</evidence>
<evidence type="ECO:0000313" key="6">
    <source>
        <dbReference type="EMBL" id="GAA0566495.1"/>
    </source>
</evidence>
<dbReference type="SUPFAM" id="SSF46689">
    <property type="entry name" value="Homeodomain-like"/>
    <property type="match status" value="1"/>
</dbReference>
<dbReference type="Pfam" id="PF16859">
    <property type="entry name" value="TetR_C_11"/>
    <property type="match status" value="1"/>
</dbReference>
<proteinExistence type="predicted"/>
<gene>
    <name evidence="6" type="ORF">GCM10009533_72150</name>
</gene>
<organism evidence="6 7">
    <name type="scientific">Saccharopolyspora erythraea</name>
    <name type="common">Streptomyces erythraeus</name>
    <dbReference type="NCBI Taxonomy" id="1836"/>
    <lineage>
        <taxon>Bacteria</taxon>
        <taxon>Bacillati</taxon>
        <taxon>Actinomycetota</taxon>
        <taxon>Actinomycetes</taxon>
        <taxon>Pseudonocardiales</taxon>
        <taxon>Pseudonocardiaceae</taxon>
        <taxon>Saccharopolyspora</taxon>
    </lineage>
</organism>